<dbReference type="GO" id="GO:0004375">
    <property type="term" value="F:glycine dehydrogenase (decarboxylating) activity"/>
    <property type="evidence" value="ECO:0007669"/>
    <property type="project" value="UniProtKB-EC"/>
</dbReference>
<protein>
    <recommendedName>
        <fullName evidence="8">Glycine dehydrogenase (decarboxylating)</fullName>
        <ecNumber evidence="8">1.4.4.2</ecNumber>
    </recommendedName>
    <alternativeName>
        <fullName evidence="8">Glycine cleavage system P-protein</fullName>
    </alternativeName>
    <alternativeName>
        <fullName evidence="8">Glycine decarboxylase</fullName>
    </alternativeName>
    <alternativeName>
        <fullName evidence="8">Glycine dehydrogenase (aminomethyl-transferring)</fullName>
    </alternativeName>
</protein>
<dbReference type="OrthoDB" id="9801272at2"/>
<dbReference type="EC" id="1.4.4.2" evidence="8"/>
<dbReference type="PANTHER" id="PTHR11773">
    <property type="entry name" value="GLYCINE DEHYDROGENASE, DECARBOXYLATING"/>
    <property type="match status" value="1"/>
</dbReference>
<dbReference type="Pfam" id="PF00266">
    <property type="entry name" value="Aminotran_5"/>
    <property type="match status" value="1"/>
</dbReference>
<keyword evidence="6 8" id="KW-0560">Oxidoreductase</keyword>
<dbReference type="EMBL" id="RQGF01000028">
    <property type="protein sequence ID" value="TGL60824.1"/>
    <property type="molecule type" value="Genomic_DNA"/>
</dbReference>
<feature type="domain" description="Glycine dehydrogenase C-terminal" evidence="13">
    <location>
        <begin position="783"/>
        <end position="904"/>
    </location>
</feature>
<keyword evidence="5 8" id="KW-0663">Pyridoxal phosphate</keyword>
<evidence type="ECO:0000256" key="9">
    <source>
        <dbReference type="PIRSR" id="PIRSR603437-50"/>
    </source>
</evidence>
<dbReference type="InterPro" id="IPR003437">
    <property type="entry name" value="GcvP"/>
</dbReference>
<dbReference type="InterPro" id="IPR015421">
    <property type="entry name" value="PyrdxlP-dep_Trfase_major"/>
</dbReference>
<comment type="caution">
    <text evidence="14">The sequence shown here is derived from an EMBL/GenBank/DDBJ whole genome shotgun (WGS) entry which is preliminary data.</text>
</comment>
<dbReference type="Pfam" id="PF02347">
    <property type="entry name" value="GDC-P"/>
    <property type="match status" value="1"/>
</dbReference>
<dbReference type="PANTHER" id="PTHR11773:SF1">
    <property type="entry name" value="GLYCINE DEHYDROGENASE (DECARBOXYLATING), MITOCHONDRIAL"/>
    <property type="match status" value="1"/>
</dbReference>
<dbReference type="Gene3D" id="3.40.640.10">
    <property type="entry name" value="Type I PLP-dependent aspartate aminotransferase-like (Major domain)"/>
    <property type="match status" value="2"/>
</dbReference>
<evidence type="ECO:0000256" key="6">
    <source>
        <dbReference type="ARBA" id="ARBA00023002"/>
    </source>
</evidence>
<feature type="domain" description="Glycine cleavage system P-protein N-terminal" evidence="12">
    <location>
        <begin position="27"/>
        <end position="452"/>
    </location>
</feature>
<proteinExistence type="inferred from homology"/>
<dbReference type="GO" id="GO:0005829">
    <property type="term" value="C:cytosol"/>
    <property type="evidence" value="ECO:0007669"/>
    <property type="project" value="TreeGrafter"/>
</dbReference>
<comment type="function">
    <text evidence="2 8">The glycine cleavage system catalyzes the degradation of glycine. The P protein binds the alpha-amino group of glycine through its pyridoxal phosphate cofactor; CO(2) is released and the remaining methylamine moiety is then transferred to the lipoamide cofactor of the H protein.</text>
</comment>
<gene>
    <name evidence="8 14" type="primary">gcvP</name>
    <name evidence="14" type="ORF">EHQ64_13505</name>
</gene>
<feature type="region of interest" description="Disordered" evidence="10">
    <location>
        <begin position="1"/>
        <end position="24"/>
    </location>
</feature>
<dbReference type="InterPro" id="IPR049316">
    <property type="entry name" value="GDC-P_C"/>
</dbReference>
<name>A0A4R9K864_9LEPT</name>
<evidence type="ECO:0000256" key="2">
    <source>
        <dbReference type="ARBA" id="ARBA00003788"/>
    </source>
</evidence>
<evidence type="ECO:0000259" key="13">
    <source>
        <dbReference type="Pfam" id="PF21478"/>
    </source>
</evidence>
<dbReference type="SUPFAM" id="SSF53383">
    <property type="entry name" value="PLP-dependent transferases"/>
    <property type="match status" value="2"/>
</dbReference>
<dbReference type="NCBIfam" id="TIGR00461">
    <property type="entry name" value="gcvP"/>
    <property type="match status" value="1"/>
</dbReference>
<evidence type="ECO:0000313" key="15">
    <source>
        <dbReference type="Proteomes" id="UP000297762"/>
    </source>
</evidence>
<comment type="catalytic activity">
    <reaction evidence="7 8">
        <text>N(6)-[(R)-lipoyl]-L-lysyl-[glycine-cleavage complex H protein] + glycine + H(+) = N(6)-[(R)-S(8)-aminomethyldihydrolipoyl]-L-lysyl-[glycine-cleavage complex H protein] + CO2</text>
        <dbReference type="Rhea" id="RHEA:24304"/>
        <dbReference type="Rhea" id="RHEA-COMP:10494"/>
        <dbReference type="Rhea" id="RHEA-COMP:10495"/>
        <dbReference type="ChEBI" id="CHEBI:15378"/>
        <dbReference type="ChEBI" id="CHEBI:16526"/>
        <dbReference type="ChEBI" id="CHEBI:57305"/>
        <dbReference type="ChEBI" id="CHEBI:83099"/>
        <dbReference type="ChEBI" id="CHEBI:83143"/>
        <dbReference type="EC" id="1.4.4.2"/>
    </reaction>
</comment>
<dbReference type="RefSeq" id="WP_135650042.1">
    <property type="nucleotide sequence ID" value="NZ_RQGF01000028.1"/>
</dbReference>
<evidence type="ECO:0000256" key="3">
    <source>
        <dbReference type="ARBA" id="ARBA00010756"/>
    </source>
</evidence>
<dbReference type="Gene3D" id="3.90.1150.10">
    <property type="entry name" value="Aspartate Aminotransferase, domain 1"/>
    <property type="match status" value="2"/>
</dbReference>
<dbReference type="Pfam" id="PF21478">
    <property type="entry name" value="GcvP2_C"/>
    <property type="match status" value="1"/>
</dbReference>
<dbReference type="Proteomes" id="UP000297762">
    <property type="component" value="Unassembled WGS sequence"/>
</dbReference>
<reference evidence="14" key="1">
    <citation type="journal article" date="2019" name="PLoS Negl. Trop. Dis.">
        <title>Revisiting the worldwide diversity of Leptospira species in the environment.</title>
        <authorList>
            <person name="Vincent A.T."/>
            <person name="Schiettekatte O."/>
            <person name="Bourhy P."/>
            <person name="Veyrier F.J."/>
            <person name="Picardeau M."/>
        </authorList>
    </citation>
    <scope>NUCLEOTIDE SEQUENCE [LARGE SCALE GENOMIC DNA]</scope>
    <source>
        <strain evidence="14">201702455</strain>
    </source>
</reference>
<dbReference type="InterPro" id="IPR049315">
    <property type="entry name" value="GDC-P_N"/>
</dbReference>
<evidence type="ECO:0000313" key="14">
    <source>
        <dbReference type="EMBL" id="TGL60824.1"/>
    </source>
</evidence>
<evidence type="ECO:0000256" key="7">
    <source>
        <dbReference type="ARBA" id="ARBA00049026"/>
    </source>
</evidence>
<dbReference type="FunFam" id="3.90.1150.10:FF:000007">
    <property type="entry name" value="Glycine dehydrogenase (decarboxylating), mitochondrial"/>
    <property type="match status" value="1"/>
</dbReference>
<dbReference type="GO" id="GO:0019464">
    <property type="term" value="P:glycine decarboxylation via glycine cleavage system"/>
    <property type="evidence" value="ECO:0007669"/>
    <property type="project" value="UniProtKB-UniRule"/>
</dbReference>
<evidence type="ECO:0000259" key="12">
    <source>
        <dbReference type="Pfam" id="PF02347"/>
    </source>
</evidence>
<dbReference type="GO" id="GO:0005960">
    <property type="term" value="C:glycine cleavage complex"/>
    <property type="evidence" value="ECO:0007669"/>
    <property type="project" value="TreeGrafter"/>
</dbReference>
<dbReference type="AlphaFoldDB" id="A0A4R9K864"/>
<evidence type="ECO:0000256" key="1">
    <source>
        <dbReference type="ARBA" id="ARBA00001933"/>
    </source>
</evidence>
<comment type="subunit">
    <text evidence="4 8">The glycine cleavage system is composed of four proteins: P, T, L and H.</text>
</comment>
<organism evidence="14 15">
    <name type="scientific">Leptospira sarikeiensis</name>
    <dbReference type="NCBI Taxonomy" id="2484943"/>
    <lineage>
        <taxon>Bacteria</taxon>
        <taxon>Pseudomonadati</taxon>
        <taxon>Spirochaetota</taxon>
        <taxon>Spirochaetia</taxon>
        <taxon>Leptospirales</taxon>
        <taxon>Leptospiraceae</taxon>
        <taxon>Leptospira</taxon>
    </lineage>
</organism>
<dbReference type="GO" id="GO:0030170">
    <property type="term" value="F:pyridoxal phosphate binding"/>
    <property type="evidence" value="ECO:0007669"/>
    <property type="project" value="TreeGrafter"/>
</dbReference>
<comment type="cofactor">
    <cofactor evidence="1 8 9">
        <name>pyridoxal 5'-phosphate</name>
        <dbReference type="ChEBI" id="CHEBI:597326"/>
    </cofactor>
</comment>
<sequence>MSTATWNESGKQTEMKNTLDPLDTFPRRHIGPDEDQIKDMLSALGLSGLEELIAKAIPEGIRLDKALDLPKASTERKILKDLKEIASKNKVYRSYIGSGYQASVMPGVIQRNILENPGWYTAYTPYQAEISQGRLEALLNFQTMIMDLTGMEIANASLLDEATAAAEAVFLAFGIRKNETSKLLFISELCHPQTIDVVRTRAIPLGIEVKVGNHLQAELNEDYFAVLVQYPGTEGTIYNYESFFQLAHNVGAHTICAADLLALTVLKAPGEFGADMAVGSSQRFGLPYGFGGPHAGYFATKDEFKRNMPGRLVGVSKDSQGNPGLRLSLQTREQHIRRDKATSNICTAQVLLAVLSSMYAVYHGPKGLKEIALRVHRLTETLAKNLEKANFNISNKTFFDTIVLDLGAKVQSYLDAANKKGINFRDLGSGKIAIALDETVEVSDLEDILSVFGISKIDLSLEGISIPKEFERISEYLSHPVFNSHHTETKMLRYIRKLESRDLSLTTSMIPLGSCTMKLNATVEMFPVTWPEFSNIHPFAPANQTEGYLTVFSQLESWLSQVTGFPGISLQPNAGSQGEYAGLLAIRNYHISRGDQDRNICLIPISAHGTNPASAAMVGFKVVVVACDSEGNVDLDDLKAKAKEHSKNLAALMITYPSTHGVYEEPIKEICAIVHENGGQVYMDGANMNAQVGITRPANIGADVCHLNLHKTFCIPHGGGGPGVGPIGVAEHLKPFLPGHPLVNNGTGNEHGAVSAAPWGSASIVLISWVYIALLGTEGLENATKAAILNANYIAKRLENYFPVLYKGKNGFVAHECIVDVRPFKKTSGVEVEDIAKRLMDYGFHAPTMSFPVPGTLMIEPTESESQEELDRFCEAMILIHEEIKEIEEGKADPKDNALKNAPHTSAMVISDSWDHTYSREKAAYPAPWTKEHKFWPYVGRIDNVYGDRNLVCSCLPPEAYL</sequence>
<dbReference type="InterPro" id="IPR020581">
    <property type="entry name" value="GDC_P"/>
</dbReference>
<dbReference type="FunFam" id="3.40.640.10:FF:000005">
    <property type="entry name" value="Glycine dehydrogenase (decarboxylating), mitochondrial"/>
    <property type="match status" value="1"/>
</dbReference>
<evidence type="ECO:0000256" key="8">
    <source>
        <dbReference type="HAMAP-Rule" id="MF_00711"/>
    </source>
</evidence>
<evidence type="ECO:0000256" key="4">
    <source>
        <dbReference type="ARBA" id="ARBA00011690"/>
    </source>
</evidence>
<evidence type="ECO:0000259" key="11">
    <source>
        <dbReference type="Pfam" id="PF00266"/>
    </source>
</evidence>
<feature type="compositionally biased region" description="Polar residues" evidence="10">
    <location>
        <begin position="1"/>
        <end position="16"/>
    </location>
</feature>
<evidence type="ECO:0000256" key="10">
    <source>
        <dbReference type="SAM" id="MobiDB-lite"/>
    </source>
</evidence>
<dbReference type="FunFam" id="3.40.640.10:FF:000007">
    <property type="entry name" value="glycine dehydrogenase (Decarboxylating), mitochondrial"/>
    <property type="match status" value="1"/>
</dbReference>
<accession>A0A4R9K864</accession>
<dbReference type="NCBIfam" id="NF003346">
    <property type="entry name" value="PRK04366.1"/>
    <property type="match status" value="1"/>
</dbReference>
<dbReference type="InterPro" id="IPR015422">
    <property type="entry name" value="PyrdxlP-dep_Trfase_small"/>
</dbReference>
<keyword evidence="15" id="KW-1185">Reference proteome</keyword>
<evidence type="ECO:0000256" key="5">
    <source>
        <dbReference type="ARBA" id="ARBA00022898"/>
    </source>
</evidence>
<dbReference type="GO" id="GO:0016594">
    <property type="term" value="F:glycine binding"/>
    <property type="evidence" value="ECO:0007669"/>
    <property type="project" value="TreeGrafter"/>
</dbReference>
<feature type="modified residue" description="N6-(pyridoxal phosphate)lysine" evidence="8 9">
    <location>
        <position position="711"/>
    </location>
</feature>
<dbReference type="CDD" id="cd00613">
    <property type="entry name" value="GDC-P"/>
    <property type="match status" value="2"/>
</dbReference>
<feature type="domain" description="Aminotransferase class V" evidence="11">
    <location>
        <begin position="594"/>
        <end position="718"/>
    </location>
</feature>
<dbReference type="HAMAP" id="MF_00711">
    <property type="entry name" value="GcvP"/>
    <property type="match status" value="1"/>
</dbReference>
<comment type="similarity">
    <text evidence="3 8">Belongs to the GcvP family.</text>
</comment>
<dbReference type="InterPro" id="IPR000192">
    <property type="entry name" value="Aminotrans_V_dom"/>
</dbReference>
<dbReference type="InterPro" id="IPR015424">
    <property type="entry name" value="PyrdxlP-dep_Trfase"/>
</dbReference>
<dbReference type="NCBIfam" id="NF001696">
    <property type="entry name" value="PRK00451.1"/>
    <property type="match status" value="1"/>
</dbReference>